<dbReference type="AlphaFoldDB" id="A0A285VW62"/>
<evidence type="ECO:0008006" key="4">
    <source>
        <dbReference type="Google" id="ProtNLM"/>
    </source>
</evidence>
<evidence type="ECO:0000256" key="1">
    <source>
        <dbReference type="SAM" id="MobiDB-lite"/>
    </source>
</evidence>
<feature type="compositionally biased region" description="Low complexity" evidence="1">
    <location>
        <begin position="268"/>
        <end position="279"/>
    </location>
</feature>
<keyword evidence="3" id="KW-1185">Reference proteome</keyword>
<gene>
    <name evidence="2" type="ORF">SAMN05421879_1251</name>
</gene>
<reference evidence="3" key="1">
    <citation type="submission" date="2017-08" db="EMBL/GenBank/DDBJ databases">
        <authorList>
            <person name="Varghese N."/>
            <person name="Submissions S."/>
        </authorList>
    </citation>
    <scope>NUCLEOTIDE SEQUENCE [LARGE SCALE GENOMIC DNA]</scope>
    <source>
        <strain evidence="3">USBA17B2</strain>
    </source>
</reference>
<organism evidence="2 3">
    <name type="scientific">Ornithinimicrobium cerasi</name>
    <dbReference type="NCBI Taxonomy" id="2248773"/>
    <lineage>
        <taxon>Bacteria</taxon>
        <taxon>Bacillati</taxon>
        <taxon>Actinomycetota</taxon>
        <taxon>Actinomycetes</taxon>
        <taxon>Micrococcales</taxon>
        <taxon>Ornithinimicrobiaceae</taxon>
        <taxon>Ornithinimicrobium</taxon>
    </lineage>
</organism>
<evidence type="ECO:0000313" key="2">
    <source>
        <dbReference type="EMBL" id="SOC58203.1"/>
    </source>
</evidence>
<sequence>MQRAQDDARLLEAVADLIAAVEVAVLERKGLIGAELGRSQARVVDAEVRRLAVAEVEVALGFSVTEARHVVSVVSSGSELLGLVMDALRRGEVSWWMVRSFWDRTASLGPEARLLVAWALFGKDAATASEERLDPNGELRVGPWPQSGFDAALGREVEACRGQDVAGEREARRRAYARRRATVRLHEDGTATLSVTGPAATVVAAGQRVDRCARVLRRAGDSRTLQQLRADVTEALLLYGTFALPSPAPDAQSPDPTSPEPTSPAPSSPATTSPTGPVGAPTVCPAGTCAAGRCSPETCPGIVDDVLAPEDLEHLARVINAQPAVQLQVVVPVDTLRLGFPICSGCAQRMDVVDRSATVARPRPESGPDRRSTREQGEDSALDPDLDPYPDPGRPGRGLVGEAFGPSPFFLSPGHARELALLPGTTMHRLLVDPADGRLVERSIAAYRPDAEMRRQVLAADVYSRAPGSRLGGHAGELDHVTP</sequence>
<feature type="compositionally biased region" description="Acidic residues" evidence="1">
    <location>
        <begin position="378"/>
        <end position="388"/>
    </location>
</feature>
<evidence type="ECO:0000313" key="3">
    <source>
        <dbReference type="Proteomes" id="UP000219688"/>
    </source>
</evidence>
<dbReference type="EMBL" id="OBQK01000025">
    <property type="protein sequence ID" value="SOC58203.1"/>
    <property type="molecule type" value="Genomic_DNA"/>
</dbReference>
<accession>A0A285VW62</accession>
<feature type="region of interest" description="Disordered" evidence="1">
    <location>
        <begin position="357"/>
        <end position="401"/>
    </location>
</feature>
<name>A0A285VW62_9MICO</name>
<dbReference type="Proteomes" id="UP000219688">
    <property type="component" value="Unassembled WGS sequence"/>
</dbReference>
<feature type="compositionally biased region" description="Basic and acidic residues" evidence="1">
    <location>
        <begin position="362"/>
        <end position="377"/>
    </location>
</feature>
<feature type="compositionally biased region" description="Pro residues" evidence="1">
    <location>
        <begin position="256"/>
        <end position="267"/>
    </location>
</feature>
<proteinExistence type="predicted"/>
<protein>
    <recommendedName>
        <fullName evidence="4">DUF222 domain-containing protein</fullName>
    </recommendedName>
</protein>
<feature type="region of interest" description="Disordered" evidence="1">
    <location>
        <begin position="246"/>
        <end position="279"/>
    </location>
</feature>